<dbReference type="InterPro" id="IPR004358">
    <property type="entry name" value="Sig_transdc_His_kin-like_C"/>
</dbReference>
<evidence type="ECO:0000256" key="5">
    <source>
        <dbReference type="ARBA" id="ARBA00022777"/>
    </source>
</evidence>
<name>M1XL84_NATM8</name>
<dbReference type="KEGG" id="nmo:Nmlp_3120"/>
<dbReference type="InterPro" id="IPR036097">
    <property type="entry name" value="HisK_dim/P_sf"/>
</dbReference>
<dbReference type="Pfam" id="PF02518">
    <property type="entry name" value="HATPase_c"/>
    <property type="match status" value="1"/>
</dbReference>
<dbReference type="EC" id="2.7.13.3" evidence="2"/>
<dbReference type="InterPro" id="IPR005467">
    <property type="entry name" value="His_kinase_dom"/>
</dbReference>
<feature type="domain" description="Histidine kinase" evidence="8">
    <location>
        <begin position="139"/>
        <end position="370"/>
    </location>
</feature>
<sequence length="370" mass="38993">MNDSDEGAADGEKTVSLETLPYPVARYTVTADTVVLDVANGPFRSAFGTDASASRLRAWWRENGLRANRGDPDAVCEALLDGGRTDLTVRAGDHTDSESTYRLSVVPDDDATTGTLTLLPAEPRSVPGGGSIGDHIASVVSHDLRNPLDVAKARARAARETGDTEHFDRLDRAHNRMERIISDVLTLARRDNVVDTTRDVGIADVVRDAWQAVETESAELTVAQSLPRTEADSDRLQRLFENLFRNAVEHGFTPGKAQAGDAVDGGPQGAAAASDADVAETGSDDGTAADDPALSVRVGPMAEGFFVADDGRGVPPAERERVFDPGYTVIGGGTGLGLTIVDRIATAHGWTVTVTESDAGGARFEVTGLA</sequence>
<dbReference type="AlphaFoldDB" id="M1XL84"/>
<dbReference type="PROSITE" id="PS50109">
    <property type="entry name" value="HIS_KIN"/>
    <property type="match status" value="1"/>
</dbReference>
<comment type="catalytic activity">
    <reaction evidence="1">
        <text>ATP + protein L-histidine = ADP + protein N-phospho-L-histidine.</text>
        <dbReference type="EC" id="2.7.13.3"/>
    </reaction>
</comment>
<dbReference type="eggNOG" id="arCOG02333">
    <property type="taxonomic scope" value="Archaea"/>
</dbReference>
<evidence type="ECO:0000259" key="8">
    <source>
        <dbReference type="PROSITE" id="PS50109"/>
    </source>
</evidence>
<dbReference type="Pfam" id="PF00512">
    <property type="entry name" value="HisKA"/>
    <property type="match status" value="1"/>
</dbReference>
<dbReference type="Gene3D" id="1.10.287.130">
    <property type="match status" value="1"/>
</dbReference>
<dbReference type="InterPro" id="IPR036890">
    <property type="entry name" value="HATPase_C_sf"/>
</dbReference>
<dbReference type="CDD" id="cd00082">
    <property type="entry name" value="HisKA"/>
    <property type="match status" value="1"/>
</dbReference>
<gene>
    <name evidence="9" type="ordered locus">Nmlp_3120</name>
</gene>
<evidence type="ECO:0000256" key="7">
    <source>
        <dbReference type="SAM" id="MobiDB-lite"/>
    </source>
</evidence>
<evidence type="ECO:0000313" key="10">
    <source>
        <dbReference type="Proteomes" id="UP000011867"/>
    </source>
</evidence>
<evidence type="ECO:0000256" key="1">
    <source>
        <dbReference type="ARBA" id="ARBA00000085"/>
    </source>
</evidence>
<dbReference type="SUPFAM" id="SSF47384">
    <property type="entry name" value="Homodimeric domain of signal transducing histidine kinase"/>
    <property type="match status" value="1"/>
</dbReference>
<dbReference type="OrthoDB" id="8127at2157"/>
<dbReference type="SUPFAM" id="SSF55874">
    <property type="entry name" value="ATPase domain of HSP90 chaperone/DNA topoisomerase II/histidine kinase"/>
    <property type="match status" value="1"/>
</dbReference>
<dbReference type="STRING" id="268739.Nmlp_3120"/>
<reference evidence="9 10" key="1">
    <citation type="journal article" date="2013" name="Genome Announc.">
        <title>Genome of the haloarchaeon Natronomonas moolapensis, a neutrophilic member of a previously haloalkaliphilic genus.</title>
        <authorList>
            <person name="Dyall-Smith M.L."/>
            <person name="Pfeiffer F."/>
            <person name="Oberwinkler T."/>
            <person name="Klee K."/>
            <person name="Rampp M."/>
            <person name="Palm P."/>
            <person name="Gross K."/>
            <person name="Schuster S.C."/>
            <person name="Oesterhelt D."/>
        </authorList>
    </citation>
    <scope>NUCLEOTIDE SEQUENCE [LARGE SCALE GENOMIC DNA]</scope>
    <source>
        <strain evidence="10">DSM 18674 / JCM 14361 / 8.8.11</strain>
    </source>
</reference>
<dbReference type="InterPro" id="IPR050736">
    <property type="entry name" value="Sensor_HK_Regulatory"/>
</dbReference>
<evidence type="ECO:0000256" key="4">
    <source>
        <dbReference type="ARBA" id="ARBA00022679"/>
    </source>
</evidence>
<keyword evidence="4 9" id="KW-0808">Transferase</keyword>
<feature type="region of interest" description="Disordered" evidence="7">
    <location>
        <begin position="255"/>
        <end position="292"/>
    </location>
</feature>
<dbReference type="Gene3D" id="3.30.565.10">
    <property type="entry name" value="Histidine kinase-like ATPase, C-terminal domain"/>
    <property type="match status" value="1"/>
</dbReference>
<evidence type="ECO:0000256" key="3">
    <source>
        <dbReference type="ARBA" id="ARBA00022553"/>
    </source>
</evidence>
<keyword evidence="3" id="KW-0597">Phosphoprotein</keyword>
<protein>
    <recommendedName>
        <fullName evidence="2">histidine kinase</fullName>
        <ecNumber evidence="2">2.7.13.3</ecNumber>
    </recommendedName>
</protein>
<keyword evidence="10" id="KW-1185">Reference proteome</keyword>
<proteinExistence type="predicted"/>
<keyword evidence="5 9" id="KW-0418">Kinase</keyword>
<dbReference type="PRINTS" id="PR00344">
    <property type="entry name" value="BCTRLSENSOR"/>
</dbReference>
<dbReference type="InterPro" id="IPR003594">
    <property type="entry name" value="HATPase_dom"/>
</dbReference>
<dbReference type="Proteomes" id="UP000011867">
    <property type="component" value="Chromosome"/>
</dbReference>
<organism evidence="9 10">
    <name type="scientific">Natronomonas moolapensis (strain DSM 18674 / CECT 7526 / JCM 14361 / 8.8.11)</name>
    <dbReference type="NCBI Taxonomy" id="268739"/>
    <lineage>
        <taxon>Archaea</taxon>
        <taxon>Methanobacteriati</taxon>
        <taxon>Methanobacteriota</taxon>
        <taxon>Stenosarchaea group</taxon>
        <taxon>Halobacteria</taxon>
        <taxon>Halobacteriales</taxon>
        <taxon>Natronomonadaceae</taxon>
        <taxon>Natronomonas</taxon>
    </lineage>
</organism>
<evidence type="ECO:0000256" key="2">
    <source>
        <dbReference type="ARBA" id="ARBA00012438"/>
    </source>
</evidence>
<keyword evidence="6" id="KW-0902">Two-component regulatory system</keyword>
<dbReference type="EMBL" id="HF582854">
    <property type="protein sequence ID" value="CCQ37262.1"/>
    <property type="molecule type" value="Genomic_DNA"/>
</dbReference>
<dbReference type="RefSeq" id="WP_015410009.1">
    <property type="nucleotide sequence ID" value="NC_020388.1"/>
</dbReference>
<evidence type="ECO:0000313" key="9">
    <source>
        <dbReference type="EMBL" id="CCQ37262.1"/>
    </source>
</evidence>
<dbReference type="SMART" id="SM00387">
    <property type="entry name" value="HATPase_c"/>
    <property type="match status" value="1"/>
</dbReference>
<dbReference type="SMART" id="SM00388">
    <property type="entry name" value="HisKA"/>
    <property type="match status" value="1"/>
</dbReference>
<dbReference type="PANTHER" id="PTHR43711:SF1">
    <property type="entry name" value="HISTIDINE KINASE 1"/>
    <property type="match status" value="1"/>
</dbReference>
<accession>M1XL84</accession>
<dbReference type="InterPro" id="IPR003661">
    <property type="entry name" value="HisK_dim/P_dom"/>
</dbReference>
<evidence type="ECO:0000256" key="6">
    <source>
        <dbReference type="ARBA" id="ARBA00023012"/>
    </source>
</evidence>
<dbReference type="HOGENOM" id="CLU_000445_114_58_2"/>
<dbReference type="GeneID" id="14651711"/>
<dbReference type="GO" id="GO:0000155">
    <property type="term" value="F:phosphorelay sensor kinase activity"/>
    <property type="evidence" value="ECO:0007669"/>
    <property type="project" value="InterPro"/>
</dbReference>
<dbReference type="PANTHER" id="PTHR43711">
    <property type="entry name" value="TWO-COMPONENT HISTIDINE KINASE"/>
    <property type="match status" value="1"/>
</dbReference>